<dbReference type="AlphaFoldDB" id="A0A2T3AIN8"/>
<proteinExistence type="predicted"/>
<dbReference type="Proteomes" id="UP000241462">
    <property type="component" value="Unassembled WGS sequence"/>
</dbReference>
<dbReference type="InterPro" id="IPR009267">
    <property type="entry name" value="NTP_transf_6"/>
</dbReference>
<name>A0A2T3AIN8_9PEZI</name>
<gene>
    <name evidence="1" type="ORF">BD289DRAFT_361433</name>
</gene>
<evidence type="ECO:0000313" key="1">
    <source>
        <dbReference type="EMBL" id="PSR99242.1"/>
    </source>
</evidence>
<dbReference type="OrthoDB" id="3923682at2759"/>
<dbReference type="PANTHER" id="PTHR39166:SF1">
    <property type="entry name" value="BLL1166 PROTEIN"/>
    <property type="match status" value="1"/>
</dbReference>
<dbReference type="PANTHER" id="PTHR39166">
    <property type="entry name" value="BLL1166 PROTEIN"/>
    <property type="match status" value="1"/>
</dbReference>
<reference evidence="1 2" key="1">
    <citation type="journal article" date="2018" name="Mycol. Prog.">
        <title>Coniella lustricola, a new species from submerged detritus.</title>
        <authorList>
            <person name="Raudabaugh D.B."/>
            <person name="Iturriaga T."/>
            <person name="Carver A."/>
            <person name="Mondo S."/>
            <person name="Pangilinan J."/>
            <person name="Lipzen A."/>
            <person name="He G."/>
            <person name="Amirebrahimi M."/>
            <person name="Grigoriev I.V."/>
            <person name="Miller A.N."/>
        </authorList>
    </citation>
    <scope>NUCLEOTIDE SEQUENCE [LARGE SCALE GENOMIC DNA]</scope>
    <source>
        <strain evidence="1 2">B22-T-1</strain>
    </source>
</reference>
<dbReference type="Pfam" id="PF06042">
    <property type="entry name" value="NTP_transf_6"/>
    <property type="match status" value="1"/>
</dbReference>
<sequence>MQVDGPHTEEEVLLFRKALERNTTLLTVLSRASTLNLPNWYLAAGSVTQTVWNMVTDRPAETGIDDYDLVYFDDTDLSWEAEDTMIQRGHRLFADLSTRIEIRNQARVHLWYEQKFGVPCPCQHTSTEGAIRTWLSGTALIGVRLVPPGEEWKVFAPWGLADILSLTVRPNPSSGNKMMYEKKVARWLQIWPTLKVIPWPKSEQFGEQELETNT</sequence>
<dbReference type="InParanoid" id="A0A2T3AIN8"/>
<accession>A0A2T3AIN8</accession>
<dbReference type="EMBL" id="KZ678385">
    <property type="protein sequence ID" value="PSR99242.1"/>
    <property type="molecule type" value="Genomic_DNA"/>
</dbReference>
<protein>
    <submittedName>
        <fullName evidence="1">Uncharacterized protein</fullName>
    </submittedName>
</protein>
<keyword evidence="2" id="KW-1185">Reference proteome</keyword>
<evidence type="ECO:0000313" key="2">
    <source>
        <dbReference type="Proteomes" id="UP000241462"/>
    </source>
</evidence>
<organism evidence="1 2">
    <name type="scientific">Coniella lustricola</name>
    <dbReference type="NCBI Taxonomy" id="2025994"/>
    <lineage>
        <taxon>Eukaryota</taxon>
        <taxon>Fungi</taxon>
        <taxon>Dikarya</taxon>
        <taxon>Ascomycota</taxon>
        <taxon>Pezizomycotina</taxon>
        <taxon>Sordariomycetes</taxon>
        <taxon>Sordariomycetidae</taxon>
        <taxon>Diaporthales</taxon>
        <taxon>Schizoparmaceae</taxon>
        <taxon>Coniella</taxon>
    </lineage>
</organism>